<dbReference type="InterPro" id="IPR003439">
    <property type="entry name" value="ABC_transporter-like_ATP-bd"/>
</dbReference>
<keyword evidence="6" id="KW-1185">Reference proteome</keyword>
<evidence type="ECO:0000256" key="2">
    <source>
        <dbReference type="ARBA" id="ARBA00022741"/>
    </source>
</evidence>
<evidence type="ECO:0000259" key="4">
    <source>
        <dbReference type="PROSITE" id="PS50893"/>
    </source>
</evidence>
<dbReference type="Proteomes" id="UP000192569">
    <property type="component" value="Chromosome I"/>
</dbReference>
<name>A0A1W1VKP0_9FIRM</name>
<dbReference type="EMBL" id="LT838272">
    <property type="protein sequence ID" value="SMB93853.1"/>
    <property type="molecule type" value="Genomic_DNA"/>
</dbReference>
<dbReference type="SMART" id="SM00382">
    <property type="entry name" value="AAA"/>
    <property type="match status" value="1"/>
</dbReference>
<dbReference type="InterPro" id="IPR027417">
    <property type="entry name" value="P-loop_NTPase"/>
</dbReference>
<reference evidence="5 6" key="1">
    <citation type="submission" date="2017-04" db="EMBL/GenBank/DDBJ databases">
        <authorList>
            <person name="Afonso C.L."/>
            <person name="Miller P.J."/>
            <person name="Scott M.A."/>
            <person name="Spackman E."/>
            <person name="Goraichik I."/>
            <person name="Dimitrov K.M."/>
            <person name="Suarez D.L."/>
            <person name="Swayne D.E."/>
        </authorList>
    </citation>
    <scope>NUCLEOTIDE SEQUENCE [LARGE SCALE GENOMIC DNA]</scope>
    <source>
        <strain evidence="5 6">ToBE</strain>
    </source>
</reference>
<evidence type="ECO:0000313" key="6">
    <source>
        <dbReference type="Proteomes" id="UP000192569"/>
    </source>
</evidence>
<sequence length="256" mass="28891">MIVVQGVSKVYNSGRAEKITALRDISLNIGSGEFACILGPSGCGKSTLLNILAGFERPSSGEVLINGRPVTGSDPRNIAIFQSYGLFPWRTVLGNVGFGLEVKGVPRPEREKRAREMVRLVGLEGFEHHYPHELSGGMQQRVALARALAVEPEILFLDEPFGALDTFTRFRLQEELIRLWLKRRPTIVFVTHDLEEAVYLAERIIIMSPHPGRIKTILPVPLGYPRDRTAYDFIKVREQVYTELKLKPTEEVEYYI</sequence>
<accession>A0A1W1VKP0</accession>
<protein>
    <submittedName>
        <fullName evidence="5">NitT/TauT family transport system ATP-binding protein</fullName>
    </submittedName>
</protein>
<dbReference type="SUPFAM" id="SSF52540">
    <property type="entry name" value="P-loop containing nucleoside triphosphate hydrolases"/>
    <property type="match status" value="1"/>
</dbReference>
<dbReference type="PROSITE" id="PS50893">
    <property type="entry name" value="ABC_TRANSPORTER_2"/>
    <property type="match status" value="1"/>
</dbReference>
<dbReference type="Pfam" id="PF00005">
    <property type="entry name" value="ABC_tran"/>
    <property type="match status" value="1"/>
</dbReference>
<dbReference type="InterPro" id="IPR050166">
    <property type="entry name" value="ABC_transporter_ATP-bind"/>
</dbReference>
<dbReference type="PANTHER" id="PTHR42788">
    <property type="entry name" value="TAURINE IMPORT ATP-BINDING PROTEIN-RELATED"/>
    <property type="match status" value="1"/>
</dbReference>
<evidence type="ECO:0000256" key="1">
    <source>
        <dbReference type="ARBA" id="ARBA00022448"/>
    </source>
</evidence>
<evidence type="ECO:0000256" key="3">
    <source>
        <dbReference type="ARBA" id="ARBA00022840"/>
    </source>
</evidence>
<dbReference type="STRING" id="698762.SAMN00808754_0923"/>
<evidence type="ECO:0000313" key="5">
    <source>
        <dbReference type="EMBL" id="SMB93853.1"/>
    </source>
</evidence>
<organism evidence="5 6">
    <name type="scientific">Thermanaeromonas toyohensis ToBE</name>
    <dbReference type="NCBI Taxonomy" id="698762"/>
    <lineage>
        <taxon>Bacteria</taxon>
        <taxon>Bacillati</taxon>
        <taxon>Bacillota</taxon>
        <taxon>Clostridia</taxon>
        <taxon>Neomoorellales</taxon>
        <taxon>Neomoorellaceae</taxon>
        <taxon>Thermanaeromonas</taxon>
    </lineage>
</organism>
<gene>
    <name evidence="5" type="ORF">SAMN00808754_0923</name>
</gene>
<keyword evidence="1" id="KW-0813">Transport</keyword>
<feature type="domain" description="ABC transporter" evidence="4">
    <location>
        <begin position="2"/>
        <end position="234"/>
    </location>
</feature>
<dbReference type="OrthoDB" id="9801958at2"/>
<dbReference type="InterPro" id="IPR017871">
    <property type="entry name" value="ABC_transporter-like_CS"/>
</dbReference>
<dbReference type="GO" id="GO:0005524">
    <property type="term" value="F:ATP binding"/>
    <property type="evidence" value="ECO:0007669"/>
    <property type="project" value="UniProtKB-KW"/>
</dbReference>
<dbReference type="PANTHER" id="PTHR42788:SF13">
    <property type="entry name" value="ALIPHATIC SULFONATES IMPORT ATP-BINDING PROTEIN SSUB"/>
    <property type="match status" value="1"/>
</dbReference>
<dbReference type="PROSITE" id="PS00211">
    <property type="entry name" value="ABC_TRANSPORTER_1"/>
    <property type="match status" value="1"/>
</dbReference>
<dbReference type="GO" id="GO:0016887">
    <property type="term" value="F:ATP hydrolysis activity"/>
    <property type="evidence" value="ECO:0007669"/>
    <property type="project" value="InterPro"/>
</dbReference>
<dbReference type="RefSeq" id="WP_157109775.1">
    <property type="nucleotide sequence ID" value="NZ_LT838272.1"/>
</dbReference>
<keyword evidence="2" id="KW-0547">Nucleotide-binding</keyword>
<proteinExistence type="predicted"/>
<dbReference type="CDD" id="cd03293">
    <property type="entry name" value="ABC_NrtD_SsuB_transporters"/>
    <property type="match status" value="1"/>
</dbReference>
<dbReference type="Gene3D" id="3.40.50.300">
    <property type="entry name" value="P-loop containing nucleotide triphosphate hydrolases"/>
    <property type="match status" value="1"/>
</dbReference>
<dbReference type="InterPro" id="IPR003593">
    <property type="entry name" value="AAA+_ATPase"/>
</dbReference>
<dbReference type="AlphaFoldDB" id="A0A1W1VKP0"/>
<keyword evidence="3 5" id="KW-0067">ATP-binding</keyword>